<feature type="transmembrane region" description="Helical" evidence="2">
    <location>
        <begin position="352"/>
        <end position="372"/>
    </location>
</feature>
<feature type="transmembrane region" description="Helical" evidence="2">
    <location>
        <begin position="907"/>
        <end position="927"/>
    </location>
</feature>
<sequence>MSFHISTWSIKSPVPTLVMFLILTVVGWMSFGQLGIDENPNIDIPIVSITVTQTGAGPTELETQVTRKVEDAVAGLGNIDELNSTVTDGISTTIISFILGTDSDRATNDVRNAISQIRQDLPADINDPIVSRLDFAGGPILTYALRSDRRSVEELSDLVDRPIARAILAVPGVAQINRIGGVDREILIELDPVRIKALGITATQINDQIRSLNINLPGGRSQVGGSENTIRTLGSAQTVEALRQNRIVLPSGEAVPLESVANVIDGFAEPQQSARFWSTQESANSQPQATNSGEIATPVVAFSVLRSTGSTLVTVEEGVRQSIQELQQTLPDDIEFELIFTRANEIRDSYQASIDALVMGCLLTVGVVGLFLWDWRATLITAVALPLSIIPTFMVMEILNYTLNGMTLLALSLAVGNLVDDAICMIENIDQHLKMGKRPYQAAMDAAQEIGLAVLATTATIVAVFLPVAFMGGIPGQFFQPFGVTVSVSTLFSTLVATTITPMLSAYLLKDKHSSGQKRRSKKNRMGTATEEMPNSPRRKITPYRTALTWALKHRVITLLIAFAFFIGSLQLVPYIPTGLFNSGDTGLSTVNLELPPGSTLRESDRTAQRTLALLQQHPAVESVLATVGSGGASRELNTATLYINLLPKKEREVSQQVFEQQMREEFIKVPGARISFQSAGAGGSSKDLSIVLKSENPTALQEAADTLERQIRELPGVVEVSSSASVVKPEILIKPDPKRAADLGVSVQAIARTASLATLGDNEANLAKFELSDRQIPIRVWLSQSYRNDLKAIGNLEIPSQSGRLVPLSAVANIVLGSGPAQIDRFDRARQVSIEANLQGISLGDALAQVEALPGMTLPPGVEQQSSGDAKIMQEIFGRFLGALGLAVLSIFAILVLLYNNFLHPVTIMAALPLSIGGALLGLMVTQKELGLFALIGIVMLMGLVTKNAILLVDCTLANQQQGMRQVPAIIEAGVSRLRPIFMTALSTIAGMMPIALEIGAGGEVRSPMAIAVIGGFSTSTLLTLIVVPVLFTYVDGFQNFLKNLINGKSRHRRQLKALQGKKDKIKVLGLK</sequence>
<dbReference type="SUPFAM" id="SSF82693">
    <property type="entry name" value="Multidrug efflux transporter AcrB pore domain, PN1, PN2, PC1 and PC2 subdomains"/>
    <property type="match status" value="3"/>
</dbReference>
<feature type="transmembrane region" description="Helical" evidence="2">
    <location>
        <begin position="379"/>
        <end position="399"/>
    </location>
</feature>
<accession>A0ABS3FQ99</accession>
<dbReference type="Gene3D" id="3.30.70.1430">
    <property type="entry name" value="Multidrug efflux transporter AcrB pore domain"/>
    <property type="match status" value="2"/>
</dbReference>
<keyword evidence="2" id="KW-0472">Membrane</keyword>
<feature type="transmembrane region" description="Helical" evidence="2">
    <location>
        <begin position="979"/>
        <end position="998"/>
    </location>
</feature>
<dbReference type="EMBL" id="JAFLQW010000250">
    <property type="protein sequence ID" value="MBO0349291.1"/>
    <property type="molecule type" value="Genomic_DNA"/>
</dbReference>
<feature type="transmembrane region" description="Helical" evidence="2">
    <location>
        <begin position="482"/>
        <end position="509"/>
    </location>
</feature>
<dbReference type="Pfam" id="PF00873">
    <property type="entry name" value="ACR_tran"/>
    <property type="match status" value="1"/>
</dbReference>
<gene>
    <name evidence="3" type="ORF">J0895_09265</name>
</gene>
<dbReference type="PANTHER" id="PTHR32063:SF77">
    <property type="entry name" value="ACR FAMILY TRANSPORT PROTEIN"/>
    <property type="match status" value="1"/>
</dbReference>
<dbReference type="Gene3D" id="3.30.70.1440">
    <property type="entry name" value="Multidrug efflux transporter AcrB pore domain"/>
    <property type="match status" value="1"/>
</dbReference>
<evidence type="ECO:0000313" key="3">
    <source>
        <dbReference type="EMBL" id="MBO0349291.1"/>
    </source>
</evidence>
<proteinExistence type="predicted"/>
<dbReference type="PANTHER" id="PTHR32063">
    <property type="match status" value="1"/>
</dbReference>
<organism evidence="3 4">
    <name type="scientific">Phormidium pseudopriestleyi FRX01</name>
    <dbReference type="NCBI Taxonomy" id="1759528"/>
    <lineage>
        <taxon>Bacteria</taxon>
        <taxon>Bacillati</taxon>
        <taxon>Cyanobacteriota</taxon>
        <taxon>Cyanophyceae</taxon>
        <taxon>Oscillatoriophycideae</taxon>
        <taxon>Oscillatoriales</taxon>
        <taxon>Oscillatoriaceae</taxon>
        <taxon>Phormidium</taxon>
    </lineage>
</organism>
<feature type="compositionally biased region" description="Basic residues" evidence="1">
    <location>
        <begin position="515"/>
        <end position="525"/>
    </location>
</feature>
<dbReference type="InterPro" id="IPR027463">
    <property type="entry name" value="AcrB_DN_DC_subdom"/>
</dbReference>
<name>A0ABS3FQ99_9CYAN</name>
<feature type="transmembrane region" description="Helical" evidence="2">
    <location>
        <begin position="1010"/>
        <end position="1036"/>
    </location>
</feature>
<dbReference type="Proteomes" id="UP000664844">
    <property type="component" value="Unassembled WGS sequence"/>
</dbReference>
<dbReference type="SUPFAM" id="SSF82866">
    <property type="entry name" value="Multidrug efflux transporter AcrB transmembrane domain"/>
    <property type="match status" value="2"/>
</dbReference>
<dbReference type="Gene3D" id="3.30.2090.10">
    <property type="entry name" value="Multidrug efflux transporter AcrB TolC docking domain, DN and DC subdomains"/>
    <property type="match status" value="2"/>
</dbReference>
<dbReference type="InterPro" id="IPR001036">
    <property type="entry name" value="Acrflvin-R"/>
</dbReference>
<feature type="transmembrane region" description="Helical" evidence="2">
    <location>
        <begin position="450"/>
        <end position="470"/>
    </location>
</feature>
<dbReference type="Gene3D" id="3.30.70.1320">
    <property type="entry name" value="Multidrug efflux transporter AcrB pore domain like"/>
    <property type="match status" value="1"/>
</dbReference>
<protein>
    <submittedName>
        <fullName evidence="3">Efflux RND transporter permease subunit</fullName>
    </submittedName>
</protein>
<keyword evidence="2" id="KW-1133">Transmembrane helix</keyword>
<dbReference type="Gene3D" id="1.20.1640.10">
    <property type="entry name" value="Multidrug efflux transporter AcrB transmembrane domain"/>
    <property type="match status" value="2"/>
</dbReference>
<evidence type="ECO:0000313" key="4">
    <source>
        <dbReference type="Proteomes" id="UP000664844"/>
    </source>
</evidence>
<feature type="region of interest" description="Disordered" evidence="1">
    <location>
        <begin position="512"/>
        <end position="538"/>
    </location>
</feature>
<evidence type="ECO:0000256" key="1">
    <source>
        <dbReference type="SAM" id="MobiDB-lite"/>
    </source>
</evidence>
<keyword evidence="4" id="KW-1185">Reference proteome</keyword>
<feature type="transmembrane region" description="Helical" evidence="2">
    <location>
        <begin position="556"/>
        <end position="576"/>
    </location>
</feature>
<feature type="transmembrane region" description="Helical" evidence="2">
    <location>
        <begin position="12"/>
        <end position="31"/>
    </location>
</feature>
<dbReference type="RefSeq" id="WP_207087821.1">
    <property type="nucleotide sequence ID" value="NZ_JAFLQW010000250.1"/>
</dbReference>
<feature type="transmembrane region" description="Helical" evidence="2">
    <location>
        <begin position="933"/>
        <end position="958"/>
    </location>
</feature>
<comment type="caution">
    <text evidence="3">The sequence shown here is derived from an EMBL/GenBank/DDBJ whole genome shotgun (WGS) entry which is preliminary data.</text>
</comment>
<dbReference type="SUPFAM" id="SSF82714">
    <property type="entry name" value="Multidrug efflux transporter AcrB TolC docking domain, DN and DC subdomains"/>
    <property type="match status" value="2"/>
</dbReference>
<reference evidence="3 4" key="1">
    <citation type="submission" date="2021-03" db="EMBL/GenBank/DDBJ databases">
        <title>Metabolic Capacity of the Antarctic Cyanobacterium Phormidium pseudopriestleyi that Sustains Oxygenic Photosynthesis in the Presence of Hydrogen Sulfide.</title>
        <authorList>
            <person name="Lumian J.E."/>
            <person name="Jungblut A.D."/>
            <person name="Dillon M.L."/>
            <person name="Hawes I."/>
            <person name="Doran P.T."/>
            <person name="Mackey T.J."/>
            <person name="Dick G.J."/>
            <person name="Grettenberger C.L."/>
            <person name="Sumner D.Y."/>
        </authorList>
    </citation>
    <scope>NUCLEOTIDE SEQUENCE [LARGE SCALE GENOMIC DNA]</scope>
    <source>
        <strain evidence="3 4">FRX01</strain>
    </source>
</reference>
<dbReference type="PRINTS" id="PR00702">
    <property type="entry name" value="ACRIFLAVINRP"/>
</dbReference>
<feature type="transmembrane region" description="Helical" evidence="2">
    <location>
        <begin position="877"/>
        <end position="900"/>
    </location>
</feature>
<keyword evidence="2" id="KW-0812">Transmembrane</keyword>
<evidence type="ECO:0000256" key="2">
    <source>
        <dbReference type="SAM" id="Phobius"/>
    </source>
</evidence>